<comment type="caution">
    <text evidence="1">The sequence shown here is derived from an EMBL/GenBank/DDBJ whole genome shotgun (WGS) entry which is preliminary data.</text>
</comment>
<accession>A0A444WZF8</accession>
<proteinExistence type="predicted"/>
<name>A0A444WZF8_ARAHY</name>
<evidence type="ECO:0000313" key="1">
    <source>
        <dbReference type="EMBL" id="RYQ82785.1"/>
    </source>
</evidence>
<keyword evidence="2" id="KW-1185">Reference proteome</keyword>
<dbReference type="EMBL" id="SDMP01000020">
    <property type="protein sequence ID" value="RYQ82785.1"/>
    <property type="molecule type" value="Genomic_DNA"/>
</dbReference>
<dbReference type="Proteomes" id="UP000289738">
    <property type="component" value="Chromosome B10"/>
</dbReference>
<dbReference type="AlphaFoldDB" id="A0A444WZF8"/>
<evidence type="ECO:0000313" key="2">
    <source>
        <dbReference type="Proteomes" id="UP000289738"/>
    </source>
</evidence>
<organism evidence="1 2">
    <name type="scientific">Arachis hypogaea</name>
    <name type="common">Peanut</name>
    <dbReference type="NCBI Taxonomy" id="3818"/>
    <lineage>
        <taxon>Eukaryota</taxon>
        <taxon>Viridiplantae</taxon>
        <taxon>Streptophyta</taxon>
        <taxon>Embryophyta</taxon>
        <taxon>Tracheophyta</taxon>
        <taxon>Spermatophyta</taxon>
        <taxon>Magnoliopsida</taxon>
        <taxon>eudicotyledons</taxon>
        <taxon>Gunneridae</taxon>
        <taxon>Pentapetalae</taxon>
        <taxon>rosids</taxon>
        <taxon>fabids</taxon>
        <taxon>Fabales</taxon>
        <taxon>Fabaceae</taxon>
        <taxon>Papilionoideae</taxon>
        <taxon>50 kb inversion clade</taxon>
        <taxon>dalbergioids sensu lato</taxon>
        <taxon>Dalbergieae</taxon>
        <taxon>Pterocarpus clade</taxon>
        <taxon>Arachis</taxon>
    </lineage>
</organism>
<reference evidence="1 2" key="1">
    <citation type="submission" date="2019-01" db="EMBL/GenBank/DDBJ databases">
        <title>Sequencing of cultivated peanut Arachis hypogaea provides insights into genome evolution and oil improvement.</title>
        <authorList>
            <person name="Chen X."/>
        </authorList>
    </citation>
    <scope>NUCLEOTIDE SEQUENCE [LARGE SCALE GENOMIC DNA]</scope>
    <source>
        <strain evidence="2">cv. Fuhuasheng</strain>
        <tissue evidence="1">Leaves</tissue>
    </source>
</reference>
<gene>
    <name evidence="1" type="ORF">Ahy_B10g101353</name>
</gene>
<sequence>MGFLINDNELVSAIKEVTELASASHLGRLFMMLLLSGSMGRPLSVWEQTWAYLFDDILYRIRHELQYPVEDIINTTYPNLVQNFRDPSFFQDKAILAPTVENVEEINNYIVDLLPERDIFFSR</sequence>
<protein>
    <submittedName>
        <fullName evidence="1">Uncharacterized protein</fullName>
    </submittedName>
</protein>